<dbReference type="AlphaFoldDB" id="A0A7X2Z9U6"/>
<dbReference type="Proteomes" id="UP000450917">
    <property type="component" value="Unassembled WGS sequence"/>
</dbReference>
<evidence type="ECO:0000313" key="1">
    <source>
        <dbReference type="EMBL" id="MUG71008.1"/>
    </source>
</evidence>
<name>A0A7X2Z9U6_9BACL</name>
<dbReference type="RefSeq" id="WP_141335625.1">
    <property type="nucleotide sequence ID" value="NZ_WNZX01000007.1"/>
</dbReference>
<dbReference type="Pfam" id="PF16147">
    <property type="entry name" value="DUF4855"/>
    <property type="match status" value="1"/>
</dbReference>
<dbReference type="InterPro" id="IPR032329">
    <property type="entry name" value="DUF4855"/>
</dbReference>
<proteinExistence type="predicted"/>
<dbReference type="EMBL" id="WNZX01000007">
    <property type="protein sequence ID" value="MUG71008.1"/>
    <property type="molecule type" value="Genomic_DNA"/>
</dbReference>
<evidence type="ECO:0000313" key="2">
    <source>
        <dbReference type="Proteomes" id="UP000450917"/>
    </source>
</evidence>
<reference evidence="1 2" key="1">
    <citation type="submission" date="2019-11" db="EMBL/GenBank/DDBJ databases">
        <title>Draft genome sequences of five Paenibacillus species of dairy origin.</title>
        <authorList>
            <person name="Olajide A.M."/>
            <person name="Chen S."/>
            <person name="Lapointe G."/>
        </authorList>
    </citation>
    <scope>NUCLEOTIDE SEQUENCE [LARGE SCALE GENOMIC DNA]</scope>
    <source>
        <strain evidence="1 2">2CS3</strain>
    </source>
</reference>
<keyword evidence="2" id="KW-1185">Reference proteome</keyword>
<gene>
    <name evidence="1" type="ORF">GNP93_09980</name>
</gene>
<organism evidence="1 2">
    <name type="scientific">Paenibacillus validus</name>
    <dbReference type="NCBI Taxonomy" id="44253"/>
    <lineage>
        <taxon>Bacteria</taxon>
        <taxon>Bacillati</taxon>
        <taxon>Bacillota</taxon>
        <taxon>Bacilli</taxon>
        <taxon>Bacillales</taxon>
        <taxon>Paenibacillaceae</taxon>
        <taxon>Paenibacillus</taxon>
    </lineage>
</organism>
<protein>
    <submittedName>
        <fullName evidence="1">DUF4855 domain-containing protein</fullName>
    </submittedName>
</protein>
<accession>A0A7X2Z9U6</accession>
<sequence length="337" mass="39126">MVPTSSSGYLSPSAYDLRNQVCMIPCGDFLNGTPLKWSDEQLKYYTGYILNGQPIDSMFKGFIFNGYQARESHSIHPLFIGFAEPSDMTDWLSWIDALFAPEANLHALHRLSGNDKMDVWISFPYPHPFQRSFGVVQGRNLDFESDINRLTAIQWWLDQLLNRWREHSHLHDKLELRGFLWQREVIDGDDEMLVKWINAAIHAKKLLSMWLPNYGSGGVIDWQVLGFHVTALHSNYSGNSSFDAGWINNACLFAQYFKTGIQVTWGKGLMYNDTHHLDYFNRGLEDQNSYMNESFLVYQFQNQTLESIYRNDLAGYIQLYLFVKGLYQKINYPGISY</sequence>
<comment type="caution">
    <text evidence="1">The sequence shown here is derived from an EMBL/GenBank/DDBJ whole genome shotgun (WGS) entry which is preliminary data.</text>
</comment>